<sequence length="333" mass="34322">MTDAPLAITVTAFGAPDQLELRPHDPGPPKAGEVRIAVEIAGIGYVDVLVGKGDYQLKPDLPFVLGSECAGRVEAVGEGVDPALIGKRVCGAGFIGAFGQAVNFPARAVTELPPSMSFEEASVFRVSYGTAYHALVQRGRLQPGETLLVLGAGGAIGVAAIQIGKALGAHVIASASSVEKRALALSTGADAAIDALAPEWREAVKAANGGRPVDVVVDPVGGGATEPAFRSLGWNGRLLVIGFAGGGIARLPVNLALLKGASLVGVDVRQFGEHEPDVQAANMRALFALHAEGRLRPPIARVYPLADYVEALRAAFSGQVAGRILLRMRPDPA</sequence>
<dbReference type="Gene3D" id="3.90.180.10">
    <property type="entry name" value="Medium-chain alcohol dehydrogenases, catalytic domain"/>
    <property type="match status" value="1"/>
</dbReference>
<dbReference type="CDD" id="cd08241">
    <property type="entry name" value="QOR1"/>
    <property type="match status" value="1"/>
</dbReference>
<dbReference type="SMART" id="SM00829">
    <property type="entry name" value="PKS_ER"/>
    <property type="match status" value="1"/>
</dbReference>
<accession>A0A7W6BQ51</accession>
<evidence type="ECO:0000259" key="1">
    <source>
        <dbReference type="SMART" id="SM00829"/>
    </source>
</evidence>
<dbReference type="Pfam" id="PF08240">
    <property type="entry name" value="ADH_N"/>
    <property type="match status" value="1"/>
</dbReference>
<organism evidence="2 3">
    <name type="scientific">Sphingobium jiangsuense</name>
    <dbReference type="NCBI Taxonomy" id="870476"/>
    <lineage>
        <taxon>Bacteria</taxon>
        <taxon>Pseudomonadati</taxon>
        <taxon>Pseudomonadota</taxon>
        <taxon>Alphaproteobacteria</taxon>
        <taxon>Sphingomonadales</taxon>
        <taxon>Sphingomonadaceae</taxon>
        <taxon>Sphingobium</taxon>
    </lineage>
</organism>
<dbReference type="SUPFAM" id="SSF50129">
    <property type="entry name" value="GroES-like"/>
    <property type="match status" value="1"/>
</dbReference>
<dbReference type="GO" id="GO:0003960">
    <property type="term" value="F:quinone reductase (NADPH) activity"/>
    <property type="evidence" value="ECO:0007669"/>
    <property type="project" value="UniProtKB-EC"/>
</dbReference>
<dbReference type="EC" id="1.6.5.5" evidence="2"/>
<dbReference type="PANTHER" id="PTHR43677">
    <property type="entry name" value="SHORT-CHAIN DEHYDROGENASE/REDUCTASE"/>
    <property type="match status" value="1"/>
</dbReference>
<dbReference type="RefSeq" id="WP_188071371.1">
    <property type="nucleotide sequence ID" value="NZ_BSPS01000137.1"/>
</dbReference>
<protein>
    <submittedName>
        <fullName evidence="2">NADPH2:quinone reductase</fullName>
        <ecNumber evidence="2">1.6.5.5</ecNumber>
    </submittedName>
</protein>
<evidence type="ECO:0000313" key="2">
    <source>
        <dbReference type="EMBL" id="MBB3925824.1"/>
    </source>
</evidence>
<name>A0A7W6BQ51_9SPHN</name>
<dbReference type="InterPro" id="IPR020843">
    <property type="entry name" value="ER"/>
</dbReference>
<proteinExistence type="predicted"/>
<reference evidence="2 3" key="1">
    <citation type="submission" date="2020-08" db="EMBL/GenBank/DDBJ databases">
        <title>Genomic Encyclopedia of Type Strains, Phase IV (KMG-IV): sequencing the most valuable type-strain genomes for metagenomic binning, comparative biology and taxonomic classification.</title>
        <authorList>
            <person name="Goeker M."/>
        </authorList>
    </citation>
    <scope>NUCLEOTIDE SEQUENCE [LARGE SCALE GENOMIC DNA]</scope>
    <source>
        <strain evidence="2 3">DSM 26189</strain>
    </source>
</reference>
<comment type="caution">
    <text evidence="2">The sequence shown here is derived from an EMBL/GenBank/DDBJ whole genome shotgun (WGS) entry which is preliminary data.</text>
</comment>
<keyword evidence="2" id="KW-0560">Oxidoreductase</keyword>
<dbReference type="SUPFAM" id="SSF51735">
    <property type="entry name" value="NAD(P)-binding Rossmann-fold domains"/>
    <property type="match status" value="1"/>
</dbReference>
<dbReference type="Pfam" id="PF00107">
    <property type="entry name" value="ADH_zinc_N"/>
    <property type="match status" value="1"/>
</dbReference>
<dbReference type="EMBL" id="JACIDT010000004">
    <property type="protein sequence ID" value="MBB3925824.1"/>
    <property type="molecule type" value="Genomic_DNA"/>
</dbReference>
<evidence type="ECO:0000313" key="3">
    <source>
        <dbReference type="Proteomes" id="UP000571950"/>
    </source>
</evidence>
<dbReference type="AlphaFoldDB" id="A0A7W6BQ51"/>
<feature type="domain" description="Enoyl reductase (ER)" evidence="1">
    <location>
        <begin position="14"/>
        <end position="326"/>
    </location>
</feature>
<gene>
    <name evidence="2" type="ORF">GGR43_001539</name>
</gene>
<dbReference type="PANTHER" id="PTHR43677:SF4">
    <property type="entry name" value="QUINONE OXIDOREDUCTASE-LIKE PROTEIN 2"/>
    <property type="match status" value="1"/>
</dbReference>
<dbReference type="InterPro" id="IPR011032">
    <property type="entry name" value="GroES-like_sf"/>
</dbReference>
<keyword evidence="3" id="KW-1185">Reference proteome</keyword>
<dbReference type="InterPro" id="IPR013149">
    <property type="entry name" value="ADH-like_C"/>
</dbReference>
<dbReference type="InterPro" id="IPR051397">
    <property type="entry name" value="Zn-ADH-like_protein"/>
</dbReference>
<dbReference type="Gene3D" id="3.40.50.720">
    <property type="entry name" value="NAD(P)-binding Rossmann-like Domain"/>
    <property type="match status" value="1"/>
</dbReference>
<dbReference type="InterPro" id="IPR036291">
    <property type="entry name" value="NAD(P)-bd_dom_sf"/>
</dbReference>
<dbReference type="InterPro" id="IPR013154">
    <property type="entry name" value="ADH-like_N"/>
</dbReference>
<dbReference type="Proteomes" id="UP000571950">
    <property type="component" value="Unassembled WGS sequence"/>
</dbReference>